<dbReference type="EMBL" id="JAIWYP010000007">
    <property type="protein sequence ID" value="KAH3794304.1"/>
    <property type="molecule type" value="Genomic_DNA"/>
</dbReference>
<gene>
    <name evidence="1" type="ORF">DPMN_147835</name>
</gene>
<proteinExistence type="predicted"/>
<organism evidence="1 2">
    <name type="scientific">Dreissena polymorpha</name>
    <name type="common">Zebra mussel</name>
    <name type="synonym">Mytilus polymorpha</name>
    <dbReference type="NCBI Taxonomy" id="45954"/>
    <lineage>
        <taxon>Eukaryota</taxon>
        <taxon>Metazoa</taxon>
        <taxon>Spiralia</taxon>
        <taxon>Lophotrochozoa</taxon>
        <taxon>Mollusca</taxon>
        <taxon>Bivalvia</taxon>
        <taxon>Autobranchia</taxon>
        <taxon>Heteroconchia</taxon>
        <taxon>Euheterodonta</taxon>
        <taxon>Imparidentia</taxon>
        <taxon>Neoheterodontei</taxon>
        <taxon>Myida</taxon>
        <taxon>Dreissenoidea</taxon>
        <taxon>Dreissenidae</taxon>
        <taxon>Dreissena</taxon>
    </lineage>
</organism>
<comment type="caution">
    <text evidence="1">The sequence shown here is derived from an EMBL/GenBank/DDBJ whole genome shotgun (WGS) entry which is preliminary data.</text>
</comment>
<dbReference type="AlphaFoldDB" id="A0A9D4F8G1"/>
<keyword evidence="2" id="KW-1185">Reference proteome</keyword>
<evidence type="ECO:0000313" key="2">
    <source>
        <dbReference type="Proteomes" id="UP000828390"/>
    </source>
</evidence>
<evidence type="ECO:0000313" key="1">
    <source>
        <dbReference type="EMBL" id="KAH3794304.1"/>
    </source>
</evidence>
<reference evidence="1" key="2">
    <citation type="submission" date="2020-11" db="EMBL/GenBank/DDBJ databases">
        <authorList>
            <person name="McCartney M.A."/>
            <person name="Auch B."/>
            <person name="Kono T."/>
            <person name="Mallez S."/>
            <person name="Becker A."/>
            <person name="Gohl D.M."/>
            <person name="Silverstein K.A.T."/>
            <person name="Koren S."/>
            <person name="Bechman K.B."/>
            <person name="Herman A."/>
            <person name="Abrahante J.E."/>
            <person name="Garbe J."/>
        </authorList>
    </citation>
    <scope>NUCLEOTIDE SEQUENCE</scope>
    <source>
        <strain evidence="1">Duluth1</strain>
        <tissue evidence="1">Whole animal</tissue>
    </source>
</reference>
<dbReference type="Proteomes" id="UP000828390">
    <property type="component" value="Unassembled WGS sequence"/>
</dbReference>
<sequence>MRIMTAGMDKEADGEIIITQLEVALFGNVITKDCVNSLGHIFSSRVFWHIYVITGVGAFPPSLISSEGTFSNSGDVPAFRLCTAFLLSNAKNRFCFDATLKISNSSTLNPAKKMPVVVHRGSDLIQRLV</sequence>
<name>A0A9D4F8G1_DREPO</name>
<reference evidence="1" key="1">
    <citation type="journal article" date="2019" name="bioRxiv">
        <title>The Genome of the Zebra Mussel, Dreissena polymorpha: A Resource for Invasive Species Research.</title>
        <authorList>
            <person name="McCartney M.A."/>
            <person name="Auch B."/>
            <person name="Kono T."/>
            <person name="Mallez S."/>
            <person name="Zhang Y."/>
            <person name="Obille A."/>
            <person name="Becker A."/>
            <person name="Abrahante J.E."/>
            <person name="Garbe J."/>
            <person name="Badalamenti J.P."/>
            <person name="Herman A."/>
            <person name="Mangelson H."/>
            <person name="Liachko I."/>
            <person name="Sullivan S."/>
            <person name="Sone E.D."/>
            <person name="Koren S."/>
            <person name="Silverstein K.A.T."/>
            <person name="Beckman K.B."/>
            <person name="Gohl D.M."/>
        </authorList>
    </citation>
    <scope>NUCLEOTIDE SEQUENCE</scope>
    <source>
        <strain evidence="1">Duluth1</strain>
        <tissue evidence="1">Whole animal</tissue>
    </source>
</reference>
<protein>
    <submittedName>
        <fullName evidence="1">Uncharacterized protein</fullName>
    </submittedName>
</protein>
<accession>A0A9D4F8G1</accession>